<evidence type="ECO:0000256" key="7">
    <source>
        <dbReference type="ARBA" id="ARBA00023126"/>
    </source>
</evidence>
<dbReference type="PANTHER" id="PTHR10683:SF31">
    <property type="entry name" value="TRANSALDOLASE"/>
    <property type="match status" value="1"/>
</dbReference>
<comment type="pathway">
    <text evidence="3">Carbohydrate degradation; pentose phosphate pathway.</text>
</comment>
<dbReference type="EMBL" id="LAZR01002417">
    <property type="protein sequence ID" value="KKN30308.1"/>
    <property type="molecule type" value="Genomic_DNA"/>
</dbReference>
<dbReference type="GO" id="GO:0004347">
    <property type="term" value="F:glucose-6-phosphate isomerase activity"/>
    <property type="evidence" value="ECO:0007669"/>
    <property type="project" value="InterPro"/>
</dbReference>
<dbReference type="InterPro" id="IPR001672">
    <property type="entry name" value="G6P_Isomerase"/>
</dbReference>
<evidence type="ECO:0000256" key="5">
    <source>
        <dbReference type="ARBA" id="ARBA00022490"/>
    </source>
</evidence>
<accession>A0A0F9SM45</accession>
<dbReference type="CDD" id="cd05015">
    <property type="entry name" value="SIS_PGI_1"/>
    <property type="match status" value="1"/>
</dbReference>
<evidence type="ECO:0000256" key="3">
    <source>
        <dbReference type="ARBA" id="ARBA00004959"/>
    </source>
</evidence>
<evidence type="ECO:0000256" key="2">
    <source>
        <dbReference type="ARBA" id="ARBA00004496"/>
    </source>
</evidence>
<dbReference type="GO" id="GO:0006096">
    <property type="term" value="P:glycolytic process"/>
    <property type="evidence" value="ECO:0007669"/>
    <property type="project" value="InterPro"/>
</dbReference>
<comment type="catalytic activity">
    <reaction evidence="9">
        <text>D-sedoheptulose 7-phosphate + D-glyceraldehyde 3-phosphate = D-erythrose 4-phosphate + beta-D-fructose 6-phosphate</text>
        <dbReference type="Rhea" id="RHEA:17053"/>
        <dbReference type="ChEBI" id="CHEBI:16897"/>
        <dbReference type="ChEBI" id="CHEBI:57483"/>
        <dbReference type="ChEBI" id="CHEBI:57634"/>
        <dbReference type="ChEBI" id="CHEBI:59776"/>
        <dbReference type="EC" id="2.2.1.2"/>
    </reaction>
</comment>
<dbReference type="PANTHER" id="PTHR10683">
    <property type="entry name" value="TRANSALDOLASE"/>
    <property type="match status" value="1"/>
</dbReference>
<dbReference type="NCBIfam" id="NF002881">
    <property type="entry name" value="PRK03343.1"/>
    <property type="match status" value="1"/>
</dbReference>
<dbReference type="GO" id="GO:0004801">
    <property type="term" value="F:transaldolase activity"/>
    <property type="evidence" value="ECO:0007669"/>
    <property type="project" value="UniProtKB-EC"/>
</dbReference>
<dbReference type="GO" id="GO:0006098">
    <property type="term" value="P:pentose-phosphate shunt"/>
    <property type="evidence" value="ECO:0007669"/>
    <property type="project" value="UniProtKB-UniPathway"/>
</dbReference>
<dbReference type="PRINTS" id="PR00662">
    <property type="entry name" value="G6PISOMERASE"/>
</dbReference>
<comment type="function">
    <text evidence="1">Transaldolase is important for the balance of metabolites in the pentose-phosphate pathway.</text>
</comment>
<dbReference type="InterPro" id="IPR004732">
    <property type="entry name" value="Transaldolase_2"/>
</dbReference>
<dbReference type="PROSITE" id="PS00958">
    <property type="entry name" value="TRANSALDOLASE_2"/>
    <property type="match status" value="1"/>
</dbReference>
<proteinExistence type="inferred from homology"/>
<evidence type="ECO:0000256" key="9">
    <source>
        <dbReference type="ARBA" id="ARBA00048810"/>
    </source>
</evidence>
<gene>
    <name evidence="10" type="ORF">LCGC14_0835400</name>
</gene>
<evidence type="ECO:0000256" key="4">
    <source>
        <dbReference type="ARBA" id="ARBA00008426"/>
    </source>
</evidence>
<dbReference type="HAMAP" id="MF_00493">
    <property type="entry name" value="Transaldolase_2"/>
    <property type="match status" value="1"/>
</dbReference>
<dbReference type="SUPFAM" id="SSF53697">
    <property type="entry name" value="SIS domain"/>
    <property type="match status" value="1"/>
</dbReference>
<dbReference type="GO" id="GO:0005737">
    <property type="term" value="C:cytoplasm"/>
    <property type="evidence" value="ECO:0007669"/>
    <property type="project" value="UniProtKB-SubCell"/>
</dbReference>
<keyword evidence="7" id="KW-0570">Pentose shunt</keyword>
<protein>
    <recommendedName>
        <fullName evidence="11">Transaldolase</fullName>
    </recommendedName>
</protein>
<organism evidence="10">
    <name type="scientific">marine sediment metagenome</name>
    <dbReference type="NCBI Taxonomy" id="412755"/>
    <lineage>
        <taxon>unclassified sequences</taxon>
        <taxon>metagenomes</taxon>
        <taxon>ecological metagenomes</taxon>
    </lineage>
</organism>
<dbReference type="GO" id="GO:0097367">
    <property type="term" value="F:carbohydrate derivative binding"/>
    <property type="evidence" value="ECO:0007669"/>
    <property type="project" value="InterPro"/>
</dbReference>
<dbReference type="GO" id="GO:0006094">
    <property type="term" value="P:gluconeogenesis"/>
    <property type="evidence" value="ECO:0007669"/>
    <property type="project" value="InterPro"/>
</dbReference>
<dbReference type="InterPro" id="IPR001585">
    <property type="entry name" value="TAL/FSA"/>
</dbReference>
<dbReference type="Pfam" id="PF00923">
    <property type="entry name" value="TAL_FSA"/>
    <property type="match status" value="1"/>
</dbReference>
<dbReference type="NCBIfam" id="NF007080">
    <property type="entry name" value="PRK09533.1"/>
    <property type="match status" value="1"/>
</dbReference>
<dbReference type="UniPathway" id="UPA00115"/>
<dbReference type="Pfam" id="PF00342">
    <property type="entry name" value="PGI"/>
    <property type="match status" value="1"/>
</dbReference>
<evidence type="ECO:0000256" key="8">
    <source>
        <dbReference type="ARBA" id="ARBA00023270"/>
    </source>
</evidence>
<keyword evidence="5" id="KW-0963">Cytoplasm</keyword>
<name>A0A0F9SM45_9ZZZZ</name>
<dbReference type="PROSITE" id="PS51463">
    <property type="entry name" value="P_GLUCOSE_ISOMERASE_3"/>
    <property type="match status" value="1"/>
</dbReference>
<reference evidence="10" key="1">
    <citation type="journal article" date="2015" name="Nature">
        <title>Complex archaea that bridge the gap between prokaryotes and eukaryotes.</title>
        <authorList>
            <person name="Spang A."/>
            <person name="Saw J.H."/>
            <person name="Jorgensen S.L."/>
            <person name="Zaremba-Niedzwiedzka K."/>
            <person name="Martijn J."/>
            <person name="Lind A.E."/>
            <person name="van Eijk R."/>
            <person name="Schleper C."/>
            <person name="Guy L."/>
            <person name="Ettema T.J."/>
        </authorList>
    </citation>
    <scope>NUCLEOTIDE SEQUENCE</scope>
</reference>
<dbReference type="CDD" id="cd00955">
    <property type="entry name" value="Transaldolase_like"/>
    <property type="match status" value="1"/>
</dbReference>
<dbReference type="InterPro" id="IPR035476">
    <property type="entry name" value="SIS_PGI_1"/>
</dbReference>
<dbReference type="Gene3D" id="3.40.50.10490">
    <property type="entry name" value="Glucose-6-phosphate isomerase like protein, domain 1"/>
    <property type="match status" value="3"/>
</dbReference>
<dbReference type="InterPro" id="IPR046348">
    <property type="entry name" value="SIS_dom_sf"/>
</dbReference>
<dbReference type="NCBIfam" id="TIGR00876">
    <property type="entry name" value="tal_mycobact"/>
    <property type="match status" value="1"/>
</dbReference>
<dbReference type="Gene3D" id="3.20.20.70">
    <property type="entry name" value="Aldolase class I"/>
    <property type="match status" value="1"/>
</dbReference>
<dbReference type="InterPro" id="IPR013785">
    <property type="entry name" value="Aldolase_TIM"/>
</dbReference>
<dbReference type="InterPro" id="IPR018225">
    <property type="entry name" value="Transaldolase_AS"/>
</dbReference>
<keyword evidence="6" id="KW-0808">Transferase</keyword>
<sequence>MNPLTDLQQYGQSVWLDYIRRSLITGGELEHLINEDGLRGVTSNPTIFQKAIAGSSDYDETLNNLLKDNPHLDARNLYEKLAIEDIQKAADIFRGVYEETGGADGFISLELSPGLAHDTEGSVAEARRFWKEVNRPNLMIKVPATPEGIPAVEVLIADGINVNITLMFSLAHYEAVAQAYLRGVKKCLNPSKVASVASFFVSRVDTAVDKALEATSSPQALELRGKIAIATAKMIYKRFKELFSGQTWERLTRNGARVQRPLWASTGTKNPVYSDVLYVEGLIGPNTVNTMPPSTLNVFRDHGKVNPTIEARLSEAEASITRLAELGVDLKSITEKLQEDGAAAFSNSFDSLLDALEEKRHEIIHGKRARQVLELGRDQSRLGERLKSWKKMNFTRRLWAKDPTLWFSEPVPEIKDRLGWLILPEIMHEKLEDIDKFVQEVKQEGIIHILLLGMGGSSLAPEVFQKTFGYKKDYPGLIVLDSTHPEAVRSMQDKIDLQKTLFLVSSKSGTTLETLSLFRHFWNEASKVYDHPGRYFVAITDPGTPLMNLAQKRSFRQVFEAPPDVGGRYSALSVFGLVPAALIGLDTHKLLDRAWVALENNAFCLPEDKASGLILGAALGELSETRDKLTFLTSSSLSSFPDWIEQLVAESTGKDGKGLVPVVNEPKATIHAYDKDRIFVGLNLEGDQDRELEERLKDLETAGHPTIRITLEEKTDLGQEIFRWEIAVAATGAVIGIHPFNQPDVQLAKEFTQKMMEEDEAEKQKNKEVETFSVEEPEGLADALKKWLLKAKPGDYIALQAYLNPRKEVTSALQKVRNALLNRTRLATTLGYGPRFLHSTGQLHKGGPNNGLFLQLVDEPESDLPVPETGFSFGKLINAQSMGDYQALKQRGRRVLRINLRRDVVGGLEQLMDLMWRT</sequence>
<evidence type="ECO:0000256" key="6">
    <source>
        <dbReference type="ARBA" id="ARBA00022679"/>
    </source>
</evidence>
<dbReference type="AlphaFoldDB" id="A0A0F9SM45"/>
<keyword evidence="8" id="KW-0704">Schiff base</keyword>
<evidence type="ECO:0000313" key="10">
    <source>
        <dbReference type="EMBL" id="KKN30308.1"/>
    </source>
</evidence>
<comment type="caution">
    <text evidence="10">The sequence shown here is derived from an EMBL/GenBank/DDBJ whole genome shotgun (WGS) entry which is preliminary data.</text>
</comment>
<evidence type="ECO:0000256" key="1">
    <source>
        <dbReference type="ARBA" id="ARBA00003518"/>
    </source>
</evidence>
<evidence type="ECO:0008006" key="11">
    <source>
        <dbReference type="Google" id="ProtNLM"/>
    </source>
</evidence>
<comment type="subcellular location">
    <subcellularLocation>
        <location evidence="2">Cytoplasm</location>
    </subcellularLocation>
</comment>
<comment type="similarity">
    <text evidence="4">Belongs to the transaldolase family. Type 2 subfamily.</text>
</comment>
<dbReference type="PROSITE" id="PS01054">
    <property type="entry name" value="TRANSALDOLASE_1"/>
    <property type="match status" value="1"/>
</dbReference>
<dbReference type="SUPFAM" id="SSF51569">
    <property type="entry name" value="Aldolase"/>
    <property type="match status" value="1"/>
</dbReference>